<dbReference type="Proteomes" id="UP000003614">
    <property type="component" value="Unassembled WGS sequence"/>
</dbReference>
<evidence type="ECO:0000313" key="1">
    <source>
        <dbReference type="EMBL" id="EDZ00735.1"/>
    </source>
</evidence>
<dbReference type="AlphaFoldDB" id="A0A6C8EXR3"/>
<evidence type="ECO:0000313" key="2">
    <source>
        <dbReference type="Proteomes" id="UP000003614"/>
    </source>
</evidence>
<proteinExistence type="predicted"/>
<organism evidence="1 2">
    <name type="scientific">Salmonella virchow (strain SL491)</name>
    <dbReference type="NCBI Taxonomy" id="465517"/>
    <lineage>
        <taxon>Bacteria</taxon>
        <taxon>Pseudomonadati</taxon>
        <taxon>Pseudomonadota</taxon>
        <taxon>Gammaproteobacteria</taxon>
        <taxon>Enterobacterales</taxon>
        <taxon>Enterobacteriaceae</taxon>
        <taxon>Salmonella</taxon>
    </lineage>
</organism>
<gene>
    <name evidence="1" type="ORF">SeV_A0270</name>
</gene>
<dbReference type="EMBL" id="ABFH02000002">
    <property type="protein sequence ID" value="EDZ00735.1"/>
    <property type="molecule type" value="Genomic_DNA"/>
</dbReference>
<accession>A0A6C8EXR3</accession>
<name>A0A6C8EXR3_SALV4</name>
<comment type="caution">
    <text evidence="1">The sequence shown here is derived from an EMBL/GenBank/DDBJ whole genome shotgun (WGS) entry which is preliminary data.</text>
</comment>
<reference evidence="1 2" key="1">
    <citation type="journal article" date="2011" name="J. Bacteriol.">
        <title>Comparative genomics of 28 Salmonella enterica isolates: evidence for CRISPR-mediated adaptive sublineage evolution.</title>
        <authorList>
            <person name="Fricke W.F."/>
            <person name="Mammel M.K."/>
            <person name="McDermott P.F."/>
            <person name="Tartera C."/>
            <person name="White D.G."/>
            <person name="Leclerc J.E."/>
            <person name="Ravel J."/>
            <person name="Cebula T.A."/>
        </authorList>
    </citation>
    <scope>NUCLEOTIDE SEQUENCE [LARGE SCALE GENOMIC DNA]</scope>
    <source>
        <strain evidence="1 2">SL491</strain>
    </source>
</reference>
<sequence length="57" mass="6299">MRPVVDESGQKLCGPGRFHPGGVLKSAMQRLEQGDVVTGAQFARQGYSSPFFFRQQN</sequence>
<protein>
    <submittedName>
        <fullName evidence="1">Uncharacterized protein</fullName>
    </submittedName>
</protein>